<organism evidence="3">
    <name type="scientific">Thermofilum pendens</name>
    <dbReference type="NCBI Taxonomy" id="2269"/>
    <lineage>
        <taxon>Archaea</taxon>
        <taxon>Thermoproteota</taxon>
        <taxon>Thermoprotei</taxon>
        <taxon>Thermofilales</taxon>
        <taxon>Thermofilaceae</taxon>
        <taxon>Thermofilum</taxon>
    </lineage>
</organism>
<evidence type="ECO:0000259" key="2">
    <source>
        <dbReference type="Pfam" id="PF00496"/>
    </source>
</evidence>
<feature type="transmembrane region" description="Helical" evidence="1">
    <location>
        <begin position="606"/>
        <end position="627"/>
    </location>
</feature>
<name>A0A7C4D1T4_THEPE</name>
<keyword evidence="1" id="KW-0812">Transmembrane</keyword>
<dbReference type="GO" id="GO:0015833">
    <property type="term" value="P:peptide transport"/>
    <property type="evidence" value="ECO:0007669"/>
    <property type="project" value="TreeGrafter"/>
</dbReference>
<gene>
    <name evidence="3" type="ORF">ENU21_01840</name>
</gene>
<dbReference type="Gene3D" id="3.10.105.10">
    <property type="entry name" value="Dipeptide-binding Protein, Domain 3"/>
    <property type="match status" value="1"/>
</dbReference>
<keyword evidence="1" id="KW-0472">Membrane</keyword>
<dbReference type="SUPFAM" id="SSF53850">
    <property type="entry name" value="Periplasmic binding protein-like II"/>
    <property type="match status" value="1"/>
</dbReference>
<feature type="domain" description="Solute-binding protein family 5" evidence="2">
    <location>
        <begin position="86"/>
        <end position="477"/>
    </location>
</feature>
<keyword evidence="1" id="KW-1133">Transmembrane helix</keyword>
<dbReference type="InterPro" id="IPR000914">
    <property type="entry name" value="SBP_5_dom"/>
</dbReference>
<dbReference type="AlphaFoldDB" id="A0A7C4D1T4"/>
<dbReference type="EMBL" id="DTBQ01000054">
    <property type="protein sequence ID" value="HGM46481.1"/>
    <property type="molecule type" value="Genomic_DNA"/>
</dbReference>
<sequence length="636" mass="71457">MKVSRKPLVALATTLALTLLLASALLLARAQPIPRGEMVILGGAWWEPPRKWNPFNYGGSASGTVGLIYEPLYLWTPIKPEAEAWTPWLARELPTWESPTRVVIKLRPEAKWWDGKPITADDIIFTFYEVPRKLPWCAWCGMKDYIIEIQKVDDKTVRFIFGDNANYANFLQNLYSAPVLPKHVLSSFVDQYGGDLVDLAKWPVVAEGKDPAKIVASGMYRIHSLADDHFILVRVDNWWGKDVFGLPAPRYVKGVVVYSNQVAANMLGAGELDWSNFYIPGGPDMVKRGLAVAYFKDYPFYLPANVAYLFVNTQKAPFNDPNFRKAMYFAIDVDKIISAAFEGVVTPANPVGLMPHWEKYLAKDLIDQYGYKYDPERAKRILDAAGYRDINGDGCRELPDGKPFRMTIIVPYGWTDWMFAIINIADDLKKVGICAEAQFPDFGLYVSMIDKGEYDAAINNFGSFATPHPYTLYYWAFRSEPGIWIGNHGRYNNPQLNALIDQLGSIPPLPEYEDRIKSTLREIQKILLEEMPALPLWYNGFWFLASTKYWTGWPSQDNPYGVPVDWNGQWQYGGMTVLLKLKPAAAPTAPAPPAAPTPAPAAGYDVLTIVAAIVIVAAVAAAAFFYMKRAKKKKEG</sequence>
<dbReference type="PANTHER" id="PTHR30290:SF82">
    <property type="entry name" value="ABC-TYPE DIPEPTIDE_OLIGOPEPTIDE TRANSPORT SYSTEM, PERIPLASMIC COMPONENT"/>
    <property type="match status" value="1"/>
</dbReference>
<reference evidence="3" key="1">
    <citation type="journal article" date="2020" name="mSystems">
        <title>Genome- and Community-Level Interaction Insights into Carbon Utilization and Element Cycling Functions of Hydrothermarchaeota in Hydrothermal Sediment.</title>
        <authorList>
            <person name="Zhou Z."/>
            <person name="Liu Y."/>
            <person name="Xu W."/>
            <person name="Pan J."/>
            <person name="Luo Z.H."/>
            <person name="Li M."/>
        </authorList>
    </citation>
    <scope>NUCLEOTIDE SEQUENCE</scope>
    <source>
        <strain evidence="3">SpSt-649</strain>
    </source>
</reference>
<dbReference type="Pfam" id="PF00496">
    <property type="entry name" value="SBP_bac_5"/>
    <property type="match status" value="1"/>
</dbReference>
<proteinExistence type="predicted"/>
<dbReference type="GO" id="GO:1904680">
    <property type="term" value="F:peptide transmembrane transporter activity"/>
    <property type="evidence" value="ECO:0007669"/>
    <property type="project" value="TreeGrafter"/>
</dbReference>
<protein>
    <submittedName>
        <fullName evidence="3">ABC transporter substrate-binding protein</fullName>
    </submittedName>
</protein>
<evidence type="ECO:0000313" key="3">
    <source>
        <dbReference type="EMBL" id="HGM46481.1"/>
    </source>
</evidence>
<comment type="caution">
    <text evidence="3">The sequence shown here is derived from an EMBL/GenBank/DDBJ whole genome shotgun (WGS) entry which is preliminary data.</text>
</comment>
<dbReference type="CDD" id="cd08509">
    <property type="entry name" value="PBP2_TmCBP_oligosaccharides_like"/>
    <property type="match status" value="1"/>
</dbReference>
<dbReference type="Gene3D" id="3.40.190.10">
    <property type="entry name" value="Periplasmic binding protein-like II"/>
    <property type="match status" value="1"/>
</dbReference>
<dbReference type="Gene3D" id="3.90.76.10">
    <property type="entry name" value="Dipeptide-binding Protein, Domain 1"/>
    <property type="match status" value="1"/>
</dbReference>
<dbReference type="PANTHER" id="PTHR30290">
    <property type="entry name" value="PERIPLASMIC BINDING COMPONENT OF ABC TRANSPORTER"/>
    <property type="match status" value="1"/>
</dbReference>
<evidence type="ECO:0000256" key="1">
    <source>
        <dbReference type="SAM" id="Phobius"/>
    </source>
</evidence>
<accession>A0A7C4D1T4</accession>
<dbReference type="InterPro" id="IPR039424">
    <property type="entry name" value="SBP_5"/>
</dbReference>